<gene>
    <name evidence="2" type="ORF">GV832_04860</name>
</gene>
<dbReference type="AlphaFoldDB" id="A0AAE4Y8Z4"/>
<keyword evidence="3" id="KW-1185">Reference proteome</keyword>
<dbReference type="RefSeq" id="WP_168773722.1">
    <property type="nucleotide sequence ID" value="NZ_JAABNR010000004.1"/>
</dbReference>
<reference evidence="2" key="1">
    <citation type="submission" date="2020-01" db="EMBL/GenBank/DDBJ databases">
        <authorList>
            <person name="Chen W.-M."/>
        </authorList>
    </citation>
    <scope>NUCLEOTIDE SEQUENCE</scope>
    <source>
        <strain evidence="2">CYK-10</strain>
    </source>
</reference>
<comment type="caution">
    <text evidence="2">The sequence shown here is derived from an EMBL/GenBank/DDBJ whole genome shotgun (WGS) entry which is preliminary data.</text>
</comment>
<dbReference type="Proteomes" id="UP001193501">
    <property type="component" value="Unassembled WGS sequence"/>
</dbReference>
<feature type="domain" description="DUF4178" evidence="1">
    <location>
        <begin position="71"/>
        <end position="193"/>
    </location>
</feature>
<dbReference type="InterPro" id="IPR025235">
    <property type="entry name" value="DUF4178"/>
</dbReference>
<accession>A0AAE4Y8Z4</accession>
<proteinExistence type="predicted"/>
<protein>
    <submittedName>
        <fullName evidence="2">DUF4178 domain-containing protein</fullName>
    </submittedName>
</protein>
<name>A0AAE4Y8Z4_9RHOB</name>
<dbReference type="Pfam" id="PF13785">
    <property type="entry name" value="DUF4178"/>
    <property type="match status" value="1"/>
</dbReference>
<dbReference type="EMBL" id="JAABNR010000004">
    <property type="protein sequence ID" value="NBZ86903.1"/>
    <property type="molecule type" value="Genomic_DNA"/>
</dbReference>
<evidence type="ECO:0000313" key="2">
    <source>
        <dbReference type="EMBL" id="NBZ86903.1"/>
    </source>
</evidence>
<organism evidence="2 3">
    <name type="scientific">Stagnihabitans tardus</name>
    <dbReference type="NCBI Taxonomy" id="2699202"/>
    <lineage>
        <taxon>Bacteria</taxon>
        <taxon>Pseudomonadati</taxon>
        <taxon>Pseudomonadota</taxon>
        <taxon>Alphaproteobacteria</taxon>
        <taxon>Rhodobacterales</taxon>
        <taxon>Paracoccaceae</taxon>
        <taxon>Stagnihabitans</taxon>
    </lineage>
</organism>
<evidence type="ECO:0000259" key="1">
    <source>
        <dbReference type="Pfam" id="PF13785"/>
    </source>
</evidence>
<evidence type="ECO:0000313" key="3">
    <source>
        <dbReference type="Proteomes" id="UP001193501"/>
    </source>
</evidence>
<sequence>MERRNCMTCGADLGEAFGWSRMVNCAHCGTAHILRDAVFAAAGSAGVFHDAPGLVRLMQPVQTLQGRFLPVGVVRFSYGRGAWDEFWALDDLGKGAWISVDEGDIALQRPVAAASLPAAPRERSAVIAFDDRDWTVTEAETATCLAFRGQLPEVFVLGDQFTFLNASSGDGRILSGEFWPGGHAWFCGPWIDPFDLGAK</sequence>